<feature type="compositionally biased region" description="Low complexity" evidence="1">
    <location>
        <begin position="155"/>
        <end position="170"/>
    </location>
</feature>
<evidence type="ECO:0000313" key="4">
    <source>
        <dbReference type="Proteomes" id="UP000610846"/>
    </source>
</evidence>
<feature type="compositionally biased region" description="Acidic residues" evidence="1">
    <location>
        <begin position="94"/>
        <end position="103"/>
    </location>
</feature>
<evidence type="ECO:0000256" key="1">
    <source>
        <dbReference type="SAM" id="MobiDB-lite"/>
    </source>
</evidence>
<organism evidence="3 4">
    <name type="scientific">Cellulosimicrobium arenosum</name>
    <dbReference type="NCBI Taxonomy" id="2708133"/>
    <lineage>
        <taxon>Bacteria</taxon>
        <taxon>Bacillati</taxon>
        <taxon>Actinomycetota</taxon>
        <taxon>Actinomycetes</taxon>
        <taxon>Micrococcales</taxon>
        <taxon>Promicromonosporaceae</taxon>
        <taxon>Cellulosimicrobium</taxon>
    </lineage>
</organism>
<gene>
    <name evidence="3" type="ORF">IF651_08025</name>
</gene>
<evidence type="ECO:0008006" key="5">
    <source>
        <dbReference type="Google" id="ProtNLM"/>
    </source>
</evidence>
<dbReference type="PROSITE" id="PS51257">
    <property type="entry name" value="PROKAR_LIPOPROTEIN"/>
    <property type="match status" value="1"/>
</dbReference>
<protein>
    <recommendedName>
        <fullName evidence="5">Lipoprotein</fullName>
    </recommendedName>
</protein>
<feature type="chain" id="PRO_5038601573" description="Lipoprotein" evidence="2">
    <location>
        <begin position="25"/>
        <end position="576"/>
    </location>
</feature>
<feature type="region of interest" description="Disordered" evidence="1">
    <location>
        <begin position="153"/>
        <end position="186"/>
    </location>
</feature>
<keyword evidence="2" id="KW-0732">Signal</keyword>
<keyword evidence="4" id="KW-1185">Reference proteome</keyword>
<dbReference type="AlphaFoldDB" id="A0A927G9P1"/>
<reference evidence="3" key="2">
    <citation type="submission" date="2020-09" db="EMBL/GenBank/DDBJ databases">
        <authorList>
            <person name="Yu Y."/>
        </authorList>
    </citation>
    <scope>NUCLEOTIDE SEQUENCE</scope>
    <source>
        <strain evidence="3">KCTC 49039</strain>
    </source>
</reference>
<accession>A0A927G9P1</accession>
<feature type="signal peptide" evidence="2">
    <location>
        <begin position="1"/>
        <end position="24"/>
    </location>
</feature>
<name>A0A927G9P1_9MICO</name>
<sequence>MPSRLSPSRPSLVALALGLVLALAGCTGGGSGPGPTTDQESESSEPPAAAAADVDGVRVLPGSDAGTLALDASRALFASSPVVVVVADGSTTGDAEDDGEEGSDPAPSVAVASAAADVVAGPVLVVDGTVTHDDLAAELERLGTTAAVVVRPDASDTATADPAASGTATPEDPATSGTTTPEDPVEELLGDLETVRVDPTDVMSDDAAVDDDALADALADLPETGEPRRSTGVLALTDPAAAPASAAAEATARASGASLLAVPGGDPRASAETVQGVHDAQTADGYRATVGIGSTFGTDDDLSWRVATAATGVELPAGGQLTLPGKRYVALYGAPGVASLGVLGEQDVDATIARAKKLAAQYEDLSDEPVVPTLEIITTVAAGAAGDDGNYSNERPADLARPYVDAAREAGVYVVLDFQPGRTDFPTQVKQYEDLVLEPNVGVALDPEWRLGKDEKHLEQIGHVDVDEVNAVGDYLAGLVRDNDLPQKTFLLHQFRTSMIAGRERLDTGHPELAVVIHADGQGGQEAKQATWRTLHHGAPDGVYWGWKNFYDEDAPMLTPEQTMRVEPTPDFISYQ</sequence>
<dbReference type="Proteomes" id="UP000610846">
    <property type="component" value="Unassembled WGS sequence"/>
</dbReference>
<comment type="caution">
    <text evidence="3">The sequence shown here is derived from an EMBL/GenBank/DDBJ whole genome shotgun (WGS) entry which is preliminary data.</text>
</comment>
<dbReference type="EMBL" id="JACYHB010000005">
    <property type="protein sequence ID" value="MBD8079002.1"/>
    <property type="molecule type" value="Genomic_DNA"/>
</dbReference>
<evidence type="ECO:0000256" key="2">
    <source>
        <dbReference type="SAM" id="SignalP"/>
    </source>
</evidence>
<evidence type="ECO:0000313" key="3">
    <source>
        <dbReference type="EMBL" id="MBD8079002.1"/>
    </source>
</evidence>
<feature type="region of interest" description="Disordered" evidence="1">
    <location>
        <begin position="27"/>
        <end position="54"/>
    </location>
</feature>
<proteinExistence type="predicted"/>
<dbReference type="RefSeq" id="WP_191828591.1">
    <property type="nucleotide sequence ID" value="NZ_JACYHB010000005.1"/>
</dbReference>
<feature type="region of interest" description="Disordered" evidence="1">
    <location>
        <begin position="90"/>
        <end position="109"/>
    </location>
</feature>
<reference evidence="3" key="1">
    <citation type="journal article" date="2018" name="Curr. Microbiol.">
        <title>Cellulosimicrobium arenosum sp. nov., Isolated from Marine Sediment Sand.</title>
        <authorList>
            <person name="Oh M."/>
            <person name="Kim J.H."/>
            <person name="Yoon J.H."/>
            <person name="Schumann P."/>
            <person name="Kim W."/>
        </authorList>
    </citation>
    <scope>NUCLEOTIDE SEQUENCE</scope>
    <source>
        <strain evidence="3">KCTC 49039</strain>
    </source>
</reference>